<feature type="compositionally biased region" description="Basic and acidic residues" evidence="1">
    <location>
        <begin position="38"/>
        <end position="47"/>
    </location>
</feature>
<organism evidence="2 3">
    <name type="scientific">Geotrypetes seraphini</name>
    <name type="common">Gaboon caecilian</name>
    <name type="synonym">Caecilia seraphini</name>
    <dbReference type="NCBI Taxonomy" id="260995"/>
    <lineage>
        <taxon>Eukaryota</taxon>
        <taxon>Metazoa</taxon>
        <taxon>Chordata</taxon>
        <taxon>Craniata</taxon>
        <taxon>Vertebrata</taxon>
        <taxon>Euteleostomi</taxon>
        <taxon>Amphibia</taxon>
        <taxon>Gymnophiona</taxon>
        <taxon>Geotrypetes</taxon>
    </lineage>
</organism>
<keyword evidence="2" id="KW-1185">Reference proteome</keyword>
<dbReference type="AlphaFoldDB" id="A0A6P8P6I8"/>
<accession>A0A6P8P6I8</accession>
<gene>
    <name evidence="3" type="primary">LOC117349794</name>
</gene>
<name>A0A6P8P6I8_GEOSA</name>
<proteinExistence type="predicted"/>
<dbReference type="RefSeq" id="XP_033779279.1">
    <property type="nucleotide sequence ID" value="XM_033923388.1"/>
</dbReference>
<evidence type="ECO:0000313" key="3">
    <source>
        <dbReference type="RefSeq" id="XP_033779279.1"/>
    </source>
</evidence>
<dbReference type="OrthoDB" id="10654999at2759"/>
<dbReference type="KEGG" id="gsh:117349794"/>
<protein>
    <submittedName>
        <fullName evidence="3">Uncharacterized protein LOC117349794</fullName>
    </submittedName>
</protein>
<feature type="region of interest" description="Disordered" evidence="1">
    <location>
        <begin position="16"/>
        <end position="47"/>
    </location>
</feature>
<sequence length="225" mass="25277">MVGFFWNLCSGVKRVTPEPRAGSIPTETRSSNHGKRPTKPEHEATPDAFKKESCLAWGHIGTDASYVMCACKSSLRMPEDIHPPSISSLPKAHDKSLQADTKMASVNEEAIQREPTQTAPSYSIRCEAIHQVSRDQEKYSAPQGQTVPIGLKPHRMRRKRGTSARWYCPWDHFPGHVSSSSVGSWPQSSTAASQMSALRTLQAARTKVYRRLQYLRNRRWCSQVL</sequence>
<dbReference type="GeneID" id="117349794"/>
<reference evidence="3" key="1">
    <citation type="submission" date="2025-08" db="UniProtKB">
        <authorList>
            <consortium name="RefSeq"/>
        </authorList>
    </citation>
    <scope>IDENTIFICATION</scope>
</reference>
<evidence type="ECO:0000313" key="2">
    <source>
        <dbReference type="Proteomes" id="UP000515159"/>
    </source>
</evidence>
<evidence type="ECO:0000256" key="1">
    <source>
        <dbReference type="SAM" id="MobiDB-lite"/>
    </source>
</evidence>
<dbReference type="InParanoid" id="A0A6P8P6I8"/>
<dbReference type="Proteomes" id="UP000515159">
    <property type="component" value="Chromosome 16"/>
</dbReference>